<dbReference type="RefSeq" id="WP_069432660.1">
    <property type="nucleotide sequence ID" value="NZ_JACKSU010000048.1"/>
</dbReference>
<sequence>MTESGTALHEGEAIAGTAATAISLTVFIAVTARFPEKLLSPPRHAPAVVRPTRLRTAVTVFASGPRGTQPANVGDRLVRQAHR</sequence>
<dbReference type="Proteomes" id="UP000193928">
    <property type="component" value="Unassembled WGS sequence"/>
</dbReference>
<feature type="region of interest" description="Disordered" evidence="1">
    <location>
        <begin position="63"/>
        <end position="83"/>
    </location>
</feature>
<evidence type="ECO:0000313" key="3">
    <source>
        <dbReference type="EMBL" id="ORV78758.1"/>
    </source>
</evidence>
<evidence type="ECO:0000313" key="4">
    <source>
        <dbReference type="Proteomes" id="UP000193928"/>
    </source>
</evidence>
<keyword evidence="2" id="KW-0812">Transmembrane</keyword>
<evidence type="ECO:0000256" key="1">
    <source>
        <dbReference type="SAM" id="MobiDB-lite"/>
    </source>
</evidence>
<keyword evidence="2" id="KW-0472">Membrane</keyword>
<keyword evidence="4" id="KW-1185">Reference proteome</keyword>
<organism evidence="3 4">
    <name type="scientific">Mycobacterium gordonae</name>
    <dbReference type="NCBI Taxonomy" id="1778"/>
    <lineage>
        <taxon>Bacteria</taxon>
        <taxon>Bacillati</taxon>
        <taxon>Actinomycetota</taxon>
        <taxon>Actinomycetes</taxon>
        <taxon>Mycobacteriales</taxon>
        <taxon>Mycobacteriaceae</taxon>
        <taxon>Mycobacterium</taxon>
    </lineage>
</organism>
<comment type="caution">
    <text evidence="3">The sequence shown here is derived from an EMBL/GenBank/DDBJ whole genome shotgun (WGS) entry which is preliminary data.</text>
</comment>
<keyword evidence="2" id="KW-1133">Transmembrane helix</keyword>
<gene>
    <name evidence="3" type="ORF">AWC08_31560</name>
</gene>
<name>A0A1X1W0Q0_MYCGO</name>
<protein>
    <submittedName>
        <fullName evidence="3">Uncharacterized protein</fullName>
    </submittedName>
</protein>
<dbReference type="EMBL" id="LQOY01000152">
    <property type="protein sequence ID" value="ORV78758.1"/>
    <property type="molecule type" value="Genomic_DNA"/>
</dbReference>
<feature type="transmembrane region" description="Helical" evidence="2">
    <location>
        <begin position="13"/>
        <end position="34"/>
    </location>
</feature>
<evidence type="ECO:0000256" key="2">
    <source>
        <dbReference type="SAM" id="Phobius"/>
    </source>
</evidence>
<dbReference type="AlphaFoldDB" id="A0A1X1W0Q0"/>
<accession>A0A1X1W0Q0</accession>
<proteinExistence type="predicted"/>
<reference evidence="3 4" key="1">
    <citation type="submission" date="2016-01" db="EMBL/GenBank/DDBJ databases">
        <title>The new phylogeny of the genus Mycobacterium.</title>
        <authorList>
            <person name="Tarcisio F."/>
            <person name="Conor M."/>
            <person name="Antonella G."/>
            <person name="Elisabetta G."/>
            <person name="Giulia F.S."/>
            <person name="Sara T."/>
            <person name="Anna F."/>
            <person name="Clotilde B."/>
            <person name="Roberto B."/>
            <person name="Veronica D.S."/>
            <person name="Fabio R."/>
            <person name="Monica P."/>
            <person name="Olivier J."/>
            <person name="Enrico T."/>
            <person name="Nicola S."/>
        </authorList>
    </citation>
    <scope>NUCLEOTIDE SEQUENCE [LARGE SCALE GENOMIC DNA]</scope>
    <source>
        <strain evidence="3 4">DSM 44160</strain>
    </source>
</reference>